<proteinExistence type="predicted"/>
<evidence type="ECO:0000313" key="1">
    <source>
        <dbReference type="EMBL" id="PKC72044.1"/>
    </source>
</evidence>
<protein>
    <recommendedName>
        <fullName evidence="3">F-box domain-containing protein</fullName>
    </recommendedName>
</protein>
<accession>A0A2N0S906</accession>
<dbReference type="EMBL" id="LLXH01000140">
    <property type="protein sequence ID" value="PKC72044.1"/>
    <property type="molecule type" value="Genomic_DNA"/>
</dbReference>
<dbReference type="Proteomes" id="UP000232688">
    <property type="component" value="Unassembled WGS sequence"/>
</dbReference>
<organism evidence="1 2">
    <name type="scientific">Rhizophagus irregularis</name>
    <dbReference type="NCBI Taxonomy" id="588596"/>
    <lineage>
        <taxon>Eukaryota</taxon>
        <taxon>Fungi</taxon>
        <taxon>Fungi incertae sedis</taxon>
        <taxon>Mucoromycota</taxon>
        <taxon>Glomeromycotina</taxon>
        <taxon>Glomeromycetes</taxon>
        <taxon>Glomerales</taxon>
        <taxon>Glomeraceae</taxon>
        <taxon>Rhizophagus</taxon>
    </lineage>
</organism>
<dbReference type="VEuPathDB" id="FungiDB:RhiirA1_531532"/>
<gene>
    <name evidence="1" type="ORF">RhiirA1_531532</name>
</gene>
<comment type="caution">
    <text evidence="1">The sequence shown here is derived from an EMBL/GenBank/DDBJ whole genome shotgun (WGS) entry which is preliminary data.</text>
</comment>
<dbReference type="VEuPathDB" id="FungiDB:RhiirFUN_002791"/>
<evidence type="ECO:0008006" key="3">
    <source>
        <dbReference type="Google" id="ProtNLM"/>
    </source>
</evidence>
<name>A0A2N0S906_9GLOM</name>
<evidence type="ECO:0000313" key="2">
    <source>
        <dbReference type="Proteomes" id="UP000232688"/>
    </source>
</evidence>
<reference evidence="1 2" key="2">
    <citation type="submission" date="2017-10" db="EMBL/GenBank/DDBJ databases">
        <title>Genome analyses suggest a sexual origin of heterokaryosis in a supposedly ancient asexual fungus.</title>
        <authorList>
            <person name="Corradi N."/>
            <person name="Sedzielewska K."/>
            <person name="Noel J."/>
            <person name="Charron P."/>
            <person name="Farinelli L."/>
            <person name="Marton T."/>
            <person name="Kruger M."/>
            <person name="Pelin A."/>
            <person name="Brachmann A."/>
            <person name="Corradi N."/>
        </authorList>
    </citation>
    <scope>NUCLEOTIDE SEQUENCE [LARGE SCALE GENOMIC DNA]</scope>
    <source>
        <strain evidence="1 2">A1</strain>
    </source>
</reference>
<reference evidence="1 2" key="1">
    <citation type="submission" date="2017-10" db="EMBL/GenBank/DDBJ databases">
        <title>Extensive intraspecific genome diversity in a model arbuscular mycorrhizal fungus.</title>
        <authorList>
            <person name="Chen E.C.H."/>
            <person name="Morin E."/>
            <person name="Baudet D."/>
            <person name="Noel J."/>
            <person name="Ndikumana S."/>
            <person name="Charron P."/>
            <person name="St-Onge C."/>
            <person name="Giorgi J."/>
            <person name="Grigoriev I.V."/>
            <person name="Roux C."/>
            <person name="Martin F.M."/>
            <person name="Corradi N."/>
        </authorList>
    </citation>
    <scope>NUCLEOTIDE SEQUENCE [LARGE SCALE GENOMIC DNA]</scope>
    <source>
        <strain evidence="1 2">A1</strain>
    </source>
</reference>
<dbReference type="VEuPathDB" id="FungiDB:FUN_006342"/>
<dbReference type="AlphaFoldDB" id="A0A2N0S906"/>
<sequence>MACSKVFSGDLPELLNGIIQFFKNDYKTLRSCILVNRLLCRLTIPLLWENPFSVIDNFDLGRKKYQFIEIYLHELNDDDKIKLKEYGINCDLFPSNKLFNYPSFIKYFSTEVTSISIDEWIENNKTLPIIENLSLQIESSRELIGFIFLKLIKIFIKNEVKLHTFNLEISNTLNFIGIKNFNNTFEIILKNPNFIYNIKILKFHLNIIISNLTCFKCFYINCDLISSFYIFNPLNQNISSYDKNFSQIINSQHNLKKILFQDEYFLNNLKNSNCSNTLKVIILYEIDFKNIVIFKEVFENLNVLESIHFLYCSSLNSGIIQQIINLTKPFKLKSLFLNEQPDILEIVLLQSLLRKTGDYIENIGFKHLISNKLRQQFFELTKNYCKNIKFFDLLGFDNQNIYLAFDSIKNIRHNLNYLTINLYKFYQFDWEFTLSSVILFNLGQILPYKLEYLSLSLDDINIFDLEVFFKKSENTFINKLLIYNRLHLDSDDILPCIKNYIMKEKKVRYFAMKSLYPDGKSKDLFSLKDEVNEFEFYNIMIQNYDSLNIRARNFIM</sequence>